<feature type="domain" description="ABC transporter" evidence="10">
    <location>
        <begin position="10"/>
        <end position="240"/>
    </location>
</feature>
<keyword evidence="12" id="KW-1185">Reference proteome</keyword>
<dbReference type="InterPro" id="IPR003439">
    <property type="entry name" value="ABC_transporter-like_ATP-bd"/>
</dbReference>
<evidence type="ECO:0000256" key="6">
    <source>
        <dbReference type="ARBA" id="ARBA00022967"/>
    </source>
</evidence>
<dbReference type="InterPro" id="IPR050763">
    <property type="entry name" value="ABC_transporter_ATP-binding"/>
</dbReference>
<dbReference type="PROSITE" id="PS50893">
    <property type="entry name" value="ABC_TRANSPORTER_2"/>
    <property type="match status" value="1"/>
</dbReference>
<proteinExistence type="inferred from homology"/>
<comment type="subcellular location">
    <subcellularLocation>
        <location evidence="1">Cell membrane</location>
        <topology evidence="1">Peripheral membrane protein</topology>
        <orientation evidence="1">Cytoplasmic side</orientation>
    </subcellularLocation>
</comment>
<dbReference type="InterPro" id="IPR003593">
    <property type="entry name" value="AAA+_ATPase"/>
</dbReference>
<comment type="caution">
    <text evidence="11">The sequence shown here is derived from an EMBL/GenBank/DDBJ whole genome shotgun (WGS) entry which is preliminary data.</text>
</comment>
<organism evidence="11 12">
    <name type="scientific">Actinomadura latina</name>
    <dbReference type="NCBI Taxonomy" id="163603"/>
    <lineage>
        <taxon>Bacteria</taxon>
        <taxon>Bacillati</taxon>
        <taxon>Actinomycetota</taxon>
        <taxon>Actinomycetes</taxon>
        <taxon>Streptosporangiales</taxon>
        <taxon>Thermomonosporaceae</taxon>
        <taxon>Actinomadura</taxon>
    </lineage>
</organism>
<dbReference type="GO" id="GO:1900753">
    <property type="term" value="P:doxorubicin transport"/>
    <property type="evidence" value="ECO:0007669"/>
    <property type="project" value="InterPro"/>
</dbReference>
<evidence type="ECO:0000256" key="5">
    <source>
        <dbReference type="ARBA" id="ARBA00022840"/>
    </source>
</evidence>
<dbReference type="GO" id="GO:0046677">
    <property type="term" value="P:response to antibiotic"/>
    <property type="evidence" value="ECO:0007669"/>
    <property type="project" value="UniProtKB-KW"/>
</dbReference>
<comment type="similarity">
    <text evidence="9">Belongs to the ABC transporter superfamily. Drug exporter-1 (DrugE1) (TC 3.A.1.105) family.</text>
</comment>
<evidence type="ECO:0000256" key="2">
    <source>
        <dbReference type="ARBA" id="ARBA00022448"/>
    </source>
</evidence>
<keyword evidence="5 11" id="KW-0067">ATP-binding</keyword>
<dbReference type="RefSeq" id="WP_067639782.1">
    <property type="nucleotide sequence ID" value="NZ_JAAXPI010000098.1"/>
</dbReference>
<evidence type="ECO:0000313" key="12">
    <source>
        <dbReference type="Proteomes" id="UP000579250"/>
    </source>
</evidence>
<evidence type="ECO:0000256" key="9">
    <source>
        <dbReference type="ARBA" id="ARBA00049985"/>
    </source>
</evidence>
<keyword evidence="4" id="KW-0547">Nucleotide-binding</keyword>
<dbReference type="GO" id="GO:0005886">
    <property type="term" value="C:plasma membrane"/>
    <property type="evidence" value="ECO:0007669"/>
    <property type="project" value="UniProtKB-SubCell"/>
</dbReference>
<dbReference type="InterPro" id="IPR005894">
    <property type="entry name" value="DrrA"/>
</dbReference>
<keyword evidence="6" id="KW-1278">Translocase</keyword>
<dbReference type="Gene3D" id="3.40.50.300">
    <property type="entry name" value="P-loop containing nucleotide triphosphate hydrolases"/>
    <property type="match status" value="1"/>
</dbReference>
<evidence type="ECO:0000256" key="3">
    <source>
        <dbReference type="ARBA" id="ARBA00022475"/>
    </source>
</evidence>
<keyword evidence="2" id="KW-0813">Transport</keyword>
<dbReference type="GO" id="GO:0016887">
    <property type="term" value="F:ATP hydrolysis activity"/>
    <property type="evidence" value="ECO:0007669"/>
    <property type="project" value="InterPro"/>
</dbReference>
<dbReference type="Proteomes" id="UP000579250">
    <property type="component" value="Unassembled WGS sequence"/>
</dbReference>
<dbReference type="PROSITE" id="PS00211">
    <property type="entry name" value="ABC_TRANSPORTER_1"/>
    <property type="match status" value="1"/>
</dbReference>
<sequence>MAIASSGNAIEVAGLRKSFGKQTVLDGIDFEVPAGTVFSLLGPNGAGKTTTVQILTTLIGADAGRVRVAGHDVVKEPRAVRAAIGVTGQFSAVDKLLTGEENLLLMADLAHLGRQEGRARTTALLERFDLADAAGKAAANYSGGMKRRLDLAMSLMGRPAIIFLDEPTTGLDPRSRRTMWQIVQELVDDGTTIFLTTQMLEEADRLAHRIAMLDGGRLVAEGTPQELKKLVPGGHVTLTFADAGSLDAALRVLGDLPCDRDMFSVDVPSDGSVASLKELLDRFGDRSVEVDHLSIHSPDLDDVFFAVTDRGAGEPAGEPDAQKAAM</sequence>
<dbReference type="FunFam" id="3.40.50.300:FF:000589">
    <property type="entry name" value="ABC transporter, ATP-binding subunit"/>
    <property type="match status" value="1"/>
</dbReference>
<dbReference type="GO" id="GO:0005524">
    <property type="term" value="F:ATP binding"/>
    <property type="evidence" value="ECO:0007669"/>
    <property type="project" value="UniProtKB-KW"/>
</dbReference>
<evidence type="ECO:0000256" key="8">
    <source>
        <dbReference type="ARBA" id="ARBA00023251"/>
    </source>
</evidence>
<evidence type="ECO:0000259" key="10">
    <source>
        <dbReference type="PROSITE" id="PS50893"/>
    </source>
</evidence>
<evidence type="ECO:0000313" key="11">
    <source>
        <dbReference type="EMBL" id="NKZ08785.1"/>
    </source>
</evidence>
<accession>A0A846ZE00</accession>
<dbReference type="Pfam" id="PF00005">
    <property type="entry name" value="ABC_tran"/>
    <property type="match status" value="1"/>
</dbReference>
<evidence type="ECO:0000256" key="1">
    <source>
        <dbReference type="ARBA" id="ARBA00004413"/>
    </source>
</evidence>
<gene>
    <name evidence="11" type="ORF">HGB48_34350</name>
</gene>
<dbReference type="InterPro" id="IPR027417">
    <property type="entry name" value="P-loop_NTPase"/>
</dbReference>
<dbReference type="NCBIfam" id="TIGR01188">
    <property type="entry name" value="drrA"/>
    <property type="match status" value="1"/>
</dbReference>
<dbReference type="PANTHER" id="PTHR42711:SF19">
    <property type="entry name" value="DOXORUBICIN RESISTANCE ATP-BINDING PROTEIN DRRA"/>
    <property type="match status" value="1"/>
</dbReference>
<protein>
    <submittedName>
        <fullName evidence="11">ATP-binding cassette domain-containing protein</fullName>
    </submittedName>
</protein>
<dbReference type="SUPFAM" id="SSF52540">
    <property type="entry name" value="P-loop containing nucleoside triphosphate hydrolases"/>
    <property type="match status" value="1"/>
</dbReference>
<keyword evidence="3" id="KW-1003">Cell membrane</keyword>
<keyword evidence="8" id="KW-0046">Antibiotic resistance</keyword>
<dbReference type="AlphaFoldDB" id="A0A846ZE00"/>
<keyword evidence="7" id="KW-0472">Membrane</keyword>
<evidence type="ECO:0000256" key="4">
    <source>
        <dbReference type="ARBA" id="ARBA00022741"/>
    </source>
</evidence>
<dbReference type="EMBL" id="JAAXPI010000098">
    <property type="protein sequence ID" value="NKZ08785.1"/>
    <property type="molecule type" value="Genomic_DNA"/>
</dbReference>
<evidence type="ECO:0000256" key="7">
    <source>
        <dbReference type="ARBA" id="ARBA00023136"/>
    </source>
</evidence>
<dbReference type="GO" id="GO:0043215">
    <property type="term" value="P:daunorubicin transport"/>
    <property type="evidence" value="ECO:0007669"/>
    <property type="project" value="InterPro"/>
</dbReference>
<dbReference type="PANTHER" id="PTHR42711">
    <property type="entry name" value="ABC TRANSPORTER ATP-BINDING PROTEIN"/>
    <property type="match status" value="1"/>
</dbReference>
<name>A0A846ZE00_9ACTN</name>
<reference evidence="11 12" key="1">
    <citation type="submission" date="2020-04" db="EMBL/GenBank/DDBJ databases">
        <title>MicrobeNet Type strains.</title>
        <authorList>
            <person name="Nicholson A.C."/>
        </authorList>
    </citation>
    <scope>NUCLEOTIDE SEQUENCE [LARGE SCALE GENOMIC DNA]</scope>
    <source>
        <strain evidence="11 12">ATCC BAA-277</strain>
    </source>
</reference>
<dbReference type="InterPro" id="IPR017871">
    <property type="entry name" value="ABC_transporter-like_CS"/>
</dbReference>
<dbReference type="SMART" id="SM00382">
    <property type="entry name" value="AAA"/>
    <property type="match status" value="1"/>
</dbReference>